<gene>
    <name evidence="5" type="primary">AASDHPPT</name>
    <name evidence="5" type="ORF">DNF11_1661</name>
</gene>
<dbReference type="Pfam" id="PF22624">
    <property type="entry name" value="AASDHPPT_N"/>
    <property type="match status" value="1"/>
</dbReference>
<accession>A0A3G2S3G4</accession>
<evidence type="ECO:0000259" key="3">
    <source>
        <dbReference type="Pfam" id="PF01648"/>
    </source>
</evidence>
<dbReference type="SUPFAM" id="SSF56214">
    <property type="entry name" value="4'-phosphopantetheinyl transferase"/>
    <property type="match status" value="2"/>
</dbReference>
<organism evidence="5 6">
    <name type="scientific">Malassezia restricta (strain ATCC 96810 / NBRC 103918 / CBS 7877)</name>
    <name type="common">Seborrheic dermatitis infection agent</name>
    <dbReference type="NCBI Taxonomy" id="425264"/>
    <lineage>
        <taxon>Eukaryota</taxon>
        <taxon>Fungi</taxon>
        <taxon>Dikarya</taxon>
        <taxon>Basidiomycota</taxon>
        <taxon>Ustilaginomycotina</taxon>
        <taxon>Malasseziomycetes</taxon>
        <taxon>Malasseziales</taxon>
        <taxon>Malasseziaceae</taxon>
        <taxon>Malassezia</taxon>
    </lineage>
</organism>
<keyword evidence="2 5" id="KW-0808">Transferase</keyword>
<evidence type="ECO:0000256" key="1">
    <source>
        <dbReference type="ARBA" id="ARBA00013172"/>
    </source>
</evidence>
<dbReference type="GO" id="GO:0000287">
    <property type="term" value="F:magnesium ion binding"/>
    <property type="evidence" value="ECO:0007669"/>
    <property type="project" value="InterPro"/>
</dbReference>
<dbReference type="Gene3D" id="3.90.470.20">
    <property type="entry name" value="4'-phosphopantetheinyl transferase domain"/>
    <property type="match status" value="2"/>
</dbReference>
<dbReference type="InterPro" id="IPR037143">
    <property type="entry name" value="4-PPantetheinyl_Trfase_dom_sf"/>
</dbReference>
<evidence type="ECO:0000313" key="5">
    <source>
        <dbReference type="EMBL" id="AYO42611.1"/>
    </source>
</evidence>
<dbReference type="GO" id="GO:0008897">
    <property type="term" value="F:holo-[acyl-carrier-protein] synthase activity"/>
    <property type="evidence" value="ECO:0007669"/>
    <property type="project" value="UniProtKB-EC"/>
</dbReference>
<dbReference type="Pfam" id="PF01648">
    <property type="entry name" value="ACPS"/>
    <property type="match status" value="1"/>
</dbReference>
<protein>
    <recommendedName>
        <fullName evidence="1">holo-[acyl-carrier-protein] synthase</fullName>
        <ecNumber evidence="1">2.7.8.7</ecNumber>
    </recommendedName>
</protein>
<proteinExistence type="predicted"/>
<name>A0A3G2S3G4_MALR7</name>
<dbReference type="AlphaFoldDB" id="A0A3G2S3G4"/>
<keyword evidence="6" id="KW-1185">Reference proteome</keyword>
<evidence type="ECO:0000256" key="2">
    <source>
        <dbReference type="ARBA" id="ARBA00022679"/>
    </source>
</evidence>
<dbReference type="PANTHER" id="PTHR12215:SF10">
    <property type="entry name" value="L-AMINOADIPATE-SEMIALDEHYDE DEHYDROGENASE-PHOSPHOPANTETHEINYL TRANSFERASE"/>
    <property type="match status" value="1"/>
</dbReference>
<sequence>MLDVQVWAVDVSAWHREPYTRPGASQVPALDARLVGAEDATRIGRYVRAIDRVRAFVACLLPRVMLVATQCVGHWRDVAIQRTESGRPCTAVPHIDFNLSHDGDWVVMAFSRTHRVGVDVMQVALPHFEESSASFCRTMSSSMSRSEREWVAQGASEADVLSRLYDVWTYKEALTKNMGLGLGYDFARIDLRFGRDVRLAMDGRAVDTYRFRELALPCGASSRAPGSRVAIALGPRDAWEAPMSKQAVPAQQAMDEGWLRMWTYDAWLDYARAMSGV</sequence>
<dbReference type="GO" id="GO:0005829">
    <property type="term" value="C:cytosol"/>
    <property type="evidence" value="ECO:0007669"/>
    <property type="project" value="TreeGrafter"/>
</dbReference>
<dbReference type="InterPro" id="IPR008278">
    <property type="entry name" value="4-PPantetheinyl_Trfase_dom"/>
</dbReference>
<feature type="domain" description="4'-phosphopantetheinyl transferase N-terminal" evidence="4">
    <location>
        <begin position="32"/>
        <end position="109"/>
    </location>
</feature>
<dbReference type="STRING" id="425264.A0A3G2S3G4"/>
<evidence type="ECO:0000313" key="6">
    <source>
        <dbReference type="Proteomes" id="UP000269793"/>
    </source>
</evidence>
<dbReference type="EMBL" id="CP033150">
    <property type="protein sequence ID" value="AYO42611.1"/>
    <property type="molecule type" value="Genomic_DNA"/>
</dbReference>
<dbReference type="EC" id="2.7.8.7" evidence="1"/>
<dbReference type="InterPro" id="IPR050559">
    <property type="entry name" value="P-Pant_transferase_sf"/>
</dbReference>
<reference evidence="5 6" key="1">
    <citation type="submission" date="2018-10" db="EMBL/GenBank/DDBJ databases">
        <title>Complete genome sequence of Malassezia restricta CBS 7877.</title>
        <authorList>
            <person name="Morand S.C."/>
            <person name="Bertignac M."/>
            <person name="Iltis A."/>
            <person name="Kolder I."/>
            <person name="Pirovano W."/>
            <person name="Jourdain R."/>
            <person name="Clavaud C."/>
        </authorList>
    </citation>
    <scope>NUCLEOTIDE SEQUENCE [LARGE SCALE GENOMIC DNA]</scope>
    <source>
        <strain evidence="5 6">CBS 7877</strain>
    </source>
</reference>
<dbReference type="GO" id="GO:0019878">
    <property type="term" value="P:lysine biosynthetic process via aminoadipic acid"/>
    <property type="evidence" value="ECO:0007669"/>
    <property type="project" value="TreeGrafter"/>
</dbReference>
<dbReference type="Proteomes" id="UP000269793">
    <property type="component" value="Chromosome III"/>
</dbReference>
<dbReference type="PANTHER" id="PTHR12215">
    <property type="entry name" value="PHOSPHOPANTETHEINE TRANSFERASE"/>
    <property type="match status" value="1"/>
</dbReference>
<feature type="domain" description="4'-phosphopantetheinyl transferase" evidence="3">
    <location>
        <begin position="115"/>
        <end position="197"/>
    </location>
</feature>
<dbReference type="VEuPathDB" id="FungiDB:DNF11_1661"/>
<evidence type="ECO:0000259" key="4">
    <source>
        <dbReference type="Pfam" id="PF22624"/>
    </source>
</evidence>
<dbReference type="InterPro" id="IPR055066">
    <property type="entry name" value="AASDHPPT_N"/>
</dbReference>
<dbReference type="OrthoDB" id="26719at2759"/>